<dbReference type="InterPro" id="IPR035952">
    <property type="entry name" value="Rhomboid-like_sf"/>
</dbReference>
<dbReference type="PANTHER" id="PTHR43731:SF30">
    <property type="entry name" value="RHOMBOID-LIKE PROTEIN 9, CHLOROPLASTIC"/>
    <property type="match status" value="1"/>
</dbReference>
<dbReference type="Gene3D" id="1.20.1540.10">
    <property type="entry name" value="Rhomboid-like"/>
    <property type="match status" value="1"/>
</dbReference>
<evidence type="ECO:0000256" key="2">
    <source>
        <dbReference type="ARBA" id="ARBA00009045"/>
    </source>
</evidence>
<keyword evidence="4 6" id="KW-1133">Transmembrane helix</keyword>
<evidence type="ECO:0000256" key="4">
    <source>
        <dbReference type="ARBA" id="ARBA00022989"/>
    </source>
</evidence>
<dbReference type="EMBL" id="JACGWL010000010">
    <property type="protein sequence ID" value="KAK4393630.1"/>
    <property type="molecule type" value="Genomic_DNA"/>
</dbReference>
<evidence type="ECO:0000256" key="6">
    <source>
        <dbReference type="SAM" id="Phobius"/>
    </source>
</evidence>
<keyword evidence="5 6" id="KW-0472">Membrane</keyword>
<feature type="transmembrane region" description="Helical" evidence="6">
    <location>
        <begin position="282"/>
        <end position="306"/>
    </location>
</feature>
<evidence type="ECO:0000313" key="9">
    <source>
        <dbReference type="Proteomes" id="UP001289374"/>
    </source>
</evidence>
<keyword evidence="9" id="KW-1185">Reference proteome</keyword>
<evidence type="ECO:0000256" key="3">
    <source>
        <dbReference type="ARBA" id="ARBA00022692"/>
    </source>
</evidence>
<dbReference type="AlphaFoldDB" id="A0AAE1WHU7"/>
<feature type="transmembrane region" description="Helical" evidence="6">
    <location>
        <begin position="318"/>
        <end position="338"/>
    </location>
</feature>
<protein>
    <submittedName>
        <fullName evidence="8">RHOMBOID-like protein 9, chloroplastic</fullName>
    </submittedName>
</protein>
<evidence type="ECO:0000313" key="8">
    <source>
        <dbReference type="EMBL" id="KAK4393630.1"/>
    </source>
</evidence>
<dbReference type="GO" id="GO:0004252">
    <property type="term" value="F:serine-type endopeptidase activity"/>
    <property type="evidence" value="ECO:0007669"/>
    <property type="project" value="InterPro"/>
</dbReference>
<name>A0AAE1WHU7_9LAMI</name>
<sequence length="473" mass="52494">MDLDLVSDGDFSCVEVFRLVVGQWRRPFHLGPSGPHNEPLGFRSTISKYPINRVGAGLKSWWGWGELSVHVFGLKFREGPTTPRVWIQVSPTQYHIGEEQLVLLLLCTELQLPSAWEELTFMEIHPQAADSVLAFVDSRIPCDSRLAFNLGGKILLGYKALSSTEKHLKSLDSYLGKVHNDAKQLSLENLKQRTESIGKSDQLKAGNGLKSLENYLGKVKGDAESENYVNKGFTASRRIGFNKHSSFLFEIATPVKNSDFGLFSLPMVYGAKINNLILTGEWWRLVTPMFLHSGIFHIALGSWVLFSFGHEVSQKYGSFTFLLIYVLGGISGNLISFLHTSEPTVGGTGPVFAIIGAWLIYQVQNKDVIATNASQKMFHNAIIATALSFVLSNFGPIDDWAHFAAACTGIAYGFVTCPSLQVKDVSPEAGRQERITLVRQYADPCKSLICFSLFLLLLSSSLFIFEPPLYLIE</sequence>
<evidence type="ECO:0000259" key="7">
    <source>
        <dbReference type="Pfam" id="PF01694"/>
    </source>
</evidence>
<proteinExistence type="inferred from homology"/>
<keyword evidence="3 6" id="KW-0812">Transmembrane</keyword>
<comment type="similarity">
    <text evidence="2">Belongs to the peptidase S54 family.</text>
</comment>
<feature type="transmembrane region" description="Helical" evidence="6">
    <location>
        <begin position="344"/>
        <end position="361"/>
    </location>
</feature>
<dbReference type="InterPro" id="IPR050925">
    <property type="entry name" value="Rhomboid_protease_S54"/>
</dbReference>
<comment type="subcellular location">
    <subcellularLocation>
        <location evidence="1">Membrane</location>
        <topology evidence="1">Multi-pass membrane protein</topology>
    </subcellularLocation>
</comment>
<evidence type="ECO:0000256" key="1">
    <source>
        <dbReference type="ARBA" id="ARBA00004141"/>
    </source>
</evidence>
<dbReference type="Proteomes" id="UP001289374">
    <property type="component" value="Unassembled WGS sequence"/>
</dbReference>
<reference evidence="8" key="2">
    <citation type="journal article" date="2024" name="Plant">
        <title>Genomic evolution and insights into agronomic trait innovations of Sesamum species.</title>
        <authorList>
            <person name="Miao H."/>
            <person name="Wang L."/>
            <person name="Qu L."/>
            <person name="Liu H."/>
            <person name="Sun Y."/>
            <person name="Le M."/>
            <person name="Wang Q."/>
            <person name="Wei S."/>
            <person name="Zheng Y."/>
            <person name="Lin W."/>
            <person name="Duan Y."/>
            <person name="Cao H."/>
            <person name="Xiong S."/>
            <person name="Wang X."/>
            <person name="Wei L."/>
            <person name="Li C."/>
            <person name="Ma Q."/>
            <person name="Ju M."/>
            <person name="Zhao R."/>
            <person name="Li G."/>
            <person name="Mu C."/>
            <person name="Tian Q."/>
            <person name="Mei H."/>
            <person name="Zhang T."/>
            <person name="Gao T."/>
            <person name="Zhang H."/>
        </authorList>
    </citation>
    <scope>NUCLEOTIDE SEQUENCE</scope>
    <source>
        <tissue evidence="8">Leaf</tissue>
    </source>
</reference>
<feature type="domain" description="Peptidase S54 rhomboid" evidence="7">
    <location>
        <begin position="280"/>
        <end position="418"/>
    </location>
</feature>
<dbReference type="PANTHER" id="PTHR43731">
    <property type="entry name" value="RHOMBOID PROTEASE"/>
    <property type="match status" value="1"/>
</dbReference>
<accession>A0AAE1WHU7</accession>
<evidence type="ECO:0000256" key="5">
    <source>
        <dbReference type="ARBA" id="ARBA00023136"/>
    </source>
</evidence>
<gene>
    <name evidence="8" type="ORF">Sango_1833800</name>
</gene>
<dbReference type="GO" id="GO:0016020">
    <property type="term" value="C:membrane"/>
    <property type="evidence" value="ECO:0007669"/>
    <property type="project" value="UniProtKB-SubCell"/>
</dbReference>
<dbReference type="Pfam" id="PF01694">
    <property type="entry name" value="Rhomboid"/>
    <property type="match status" value="1"/>
</dbReference>
<organism evidence="8 9">
    <name type="scientific">Sesamum angolense</name>
    <dbReference type="NCBI Taxonomy" id="2727404"/>
    <lineage>
        <taxon>Eukaryota</taxon>
        <taxon>Viridiplantae</taxon>
        <taxon>Streptophyta</taxon>
        <taxon>Embryophyta</taxon>
        <taxon>Tracheophyta</taxon>
        <taxon>Spermatophyta</taxon>
        <taxon>Magnoliopsida</taxon>
        <taxon>eudicotyledons</taxon>
        <taxon>Gunneridae</taxon>
        <taxon>Pentapetalae</taxon>
        <taxon>asterids</taxon>
        <taxon>lamiids</taxon>
        <taxon>Lamiales</taxon>
        <taxon>Pedaliaceae</taxon>
        <taxon>Sesamum</taxon>
    </lineage>
</organism>
<dbReference type="InterPro" id="IPR022764">
    <property type="entry name" value="Peptidase_S54_rhomboid_dom"/>
</dbReference>
<feature type="transmembrane region" description="Helical" evidence="6">
    <location>
        <begin position="441"/>
        <end position="465"/>
    </location>
</feature>
<comment type="caution">
    <text evidence="8">The sequence shown here is derived from an EMBL/GenBank/DDBJ whole genome shotgun (WGS) entry which is preliminary data.</text>
</comment>
<reference evidence="8" key="1">
    <citation type="submission" date="2020-06" db="EMBL/GenBank/DDBJ databases">
        <authorList>
            <person name="Li T."/>
            <person name="Hu X."/>
            <person name="Zhang T."/>
            <person name="Song X."/>
            <person name="Zhang H."/>
            <person name="Dai N."/>
            <person name="Sheng W."/>
            <person name="Hou X."/>
            <person name="Wei L."/>
        </authorList>
    </citation>
    <scope>NUCLEOTIDE SEQUENCE</scope>
    <source>
        <strain evidence="8">K16</strain>
        <tissue evidence="8">Leaf</tissue>
    </source>
</reference>
<dbReference type="SUPFAM" id="SSF144091">
    <property type="entry name" value="Rhomboid-like"/>
    <property type="match status" value="1"/>
</dbReference>